<comment type="caution">
    <text evidence="1">The sequence shown here is derived from an EMBL/GenBank/DDBJ whole genome shotgun (WGS) entry which is preliminary data.</text>
</comment>
<dbReference type="Proteomes" id="UP001432322">
    <property type="component" value="Unassembled WGS sequence"/>
</dbReference>
<keyword evidence="2" id="KW-1185">Reference proteome</keyword>
<feature type="non-terminal residue" evidence="1">
    <location>
        <position position="1"/>
    </location>
</feature>
<accession>A0AAV5UTY2</accession>
<dbReference type="AlphaFoldDB" id="A0AAV5UTY2"/>
<evidence type="ECO:0000313" key="1">
    <source>
        <dbReference type="EMBL" id="GMT09698.1"/>
    </source>
</evidence>
<reference evidence="1" key="1">
    <citation type="submission" date="2023-10" db="EMBL/GenBank/DDBJ databases">
        <title>Genome assembly of Pristionchus species.</title>
        <authorList>
            <person name="Yoshida K."/>
            <person name="Sommer R.J."/>
        </authorList>
    </citation>
    <scope>NUCLEOTIDE SEQUENCE</scope>
    <source>
        <strain evidence="1">RS5133</strain>
    </source>
</reference>
<gene>
    <name evidence="1" type="ORF">PFISCL1PPCAC_995</name>
</gene>
<name>A0AAV5UTY2_9BILA</name>
<feature type="non-terminal residue" evidence="1">
    <location>
        <position position="115"/>
    </location>
</feature>
<protein>
    <submittedName>
        <fullName evidence="1">Uncharacterized protein</fullName>
    </submittedName>
</protein>
<evidence type="ECO:0000313" key="2">
    <source>
        <dbReference type="Proteomes" id="UP001432322"/>
    </source>
</evidence>
<proteinExistence type="predicted"/>
<sequence length="115" mass="12831">IDLTRCKTDTACFVRGSCLKVPEPSEKLVAIPSADSLSKAGFSCDVIVQIKAFSEYKLQFMLQVNSSELNLIPSMGIELHQKDLQFACYPPDQLVKRAPSLTIESFGERQLFMNN</sequence>
<organism evidence="1 2">
    <name type="scientific">Pristionchus fissidentatus</name>
    <dbReference type="NCBI Taxonomy" id="1538716"/>
    <lineage>
        <taxon>Eukaryota</taxon>
        <taxon>Metazoa</taxon>
        <taxon>Ecdysozoa</taxon>
        <taxon>Nematoda</taxon>
        <taxon>Chromadorea</taxon>
        <taxon>Rhabditida</taxon>
        <taxon>Rhabditina</taxon>
        <taxon>Diplogasteromorpha</taxon>
        <taxon>Diplogasteroidea</taxon>
        <taxon>Neodiplogasteridae</taxon>
        <taxon>Pristionchus</taxon>
    </lineage>
</organism>
<dbReference type="EMBL" id="BTSY01000001">
    <property type="protein sequence ID" value="GMT09698.1"/>
    <property type="molecule type" value="Genomic_DNA"/>
</dbReference>